<dbReference type="InterPro" id="IPR004509">
    <property type="entry name" value="Competence_ComEA_HhH"/>
</dbReference>
<sequence length="207" mass="20262">MTCLVVVIAVVSFTPHGGARTVARPAVPAPVRSGQAGAASVWPGATAAPRRGAGTAANGSGIDDSGIYVHVTGQVARPGLYRLAQGDRVVDAIAAAGGFAAGADQGALNLARVVADGEQLPVPRKGATASAVPGAGGGAGAAGGALVNLNTADEATLETLDGVGPALAARILQYRAAHGRFASVDELTNVTGIGDKKFAAIKPRVTV</sequence>
<dbReference type="AlphaFoldDB" id="A0A7C9PL67"/>
<name>A0A7C9PL67_9MICO</name>
<dbReference type="PANTHER" id="PTHR21180">
    <property type="entry name" value="ENDONUCLEASE/EXONUCLEASE/PHOSPHATASE FAMILY DOMAIN-CONTAINING PROTEIN 1"/>
    <property type="match status" value="1"/>
</dbReference>
<dbReference type="EMBL" id="JAAGWZ010000001">
    <property type="protein sequence ID" value="NEM89831.1"/>
    <property type="molecule type" value="Genomic_DNA"/>
</dbReference>
<dbReference type="InterPro" id="IPR010994">
    <property type="entry name" value="RuvA_2-like"/>
</dbReference>
<dbReference type="GO" id="GO:0015628">
    <property type="term" value="P:protein secretion by the type II secretion system"/>
    <property type="evidence" value="ECO:0007669"/>
    <property type="project" value="TreeGrafter"/>
</dbReference>
<dbReference type="Pfam" id="PF12836">
    <property type="entry name" value="HHH_3"/>
    <property type="match status" value="1"/>
</dbReference>
<reference evidence="2 3" key="1">
    <citation type="journal article" date="2014" name="Int. J. Syst. Evol. Microbiol.">
        <title>Description of Galbitalea soli gen. nov., sp. nov., and Frondihabitans sucicola sp. nov.</title>
        <authorList>
            <person name="Kim S.J."/>
            <person name="Lim J.M."/>
            <person name="Ahn J.H."/>
            <person name="Weon H.Y."/>
            <person name="Hamada M."/>
            <person name="Suzuki K."/>
            <person name="Ahn T.Y."/>
            <person name="Kwon S.W."/>
        </authorList>
    </citation>
    <scope>NUCLEOTIDE SEQUENCE [LARGE SCALE GENOMIC DNA]</scope>
    <source>
        <strain evidence="2 3">NBRC 108727</strain>
    </source>
</reference>
<dbReference type="NCBIfam" id="TIGR00426">
    <property type="entry name" value="competence protein ComEA helix-hairpin-helix repeat region"/>
    <property type="match status" value="1"/>
</dbReference>
<dbReference type="Proteomes" id="UP000479756">
    <property type="component" value="Unassembled WGS sequence"/>
</dbReference>
<dbReference type="PANTHER" id="PTHR21180:SF32">
    <property type="entry name" value="ENDONUCLEASE_EXONUCLEASE_PHOSPHATASE FAMILY DOMAIN-CONTAINING PROTEIN 1"/>
    <property type="match status" value="1"/>
</dbReference>
<comment type="caution">
    <text evidence="2">The sequence shown here is derived from an EMBL/GenBank/DDBJ whole genome shotgun (WGS) entry which is preliminary data.</text>
</comment>
<dbReference type="Gene3D" id="3.10.560.10">
    <property type="entry name" value="Outer membrane lipoprotein wza domain like"/>
    <property type="match status" value="1"/>
</dbReference>
<dbReference type="InterPro" id="IPR051675">
    <property type="entry name" value="Endo/Exo/Phosphatase_dom_1"/>
</dbReference>
<gene>
    <name evidence="2" type="ORF">G3T37_00490</name>
</gene>
<dbReference type="InterPro" id="IPR019554">
    <property type="entry name" value="Soluble_ligand-bd"/>
</dbReference>
<evidence type="ECO:0000313" key="2">
    <source>
        <dbReference type="EMBL" id="NEM89831.1"/>
    </source>
</evidence>
<proteinExistence type="predicted"/>
<evidence type="ECO:0000313" key="3">
    <source>
        <dbReference type="Proteomes" id="UP000479756"/>
    </source>
</evidence>
<feature type="domain" description="Soluble ligand binding" evidence="1">
    <location>
        <begin position="68"/>
        <end position="122"/>
    </location>
</feature>
<protein>
    <recommendedName>
        <fullName evidence="1">Soluble ligand binding domain-containing protein</fullName>
    </recommendedName>
</protein>
<evidence type="ECO:0000259" key="1">
    <source>
        <dbReference type="Pfam" id="PF10531"/>
    </source>
</evidence>
<organism evidence="2 3">
    <name type="scientific">Galbitalea soli</name>
    <dbReference type="NCBI Taxonomy" id="1268042"/>
    <lineage>
        <taxon>Bacteria</taxon>
        <taxon>Bacillati</taxon>
        <taxon>Actinomycetota</taxon>
        <taxon>Actinomycetes</taxon>
        <taxon>Micrococcales</taxon>
        <taxon>Microbacteriaceae</taxon>
        <taxon>Galbitalea</taxon>
    </lineage>
</organism>
<dbReference type="GO" id="GO:0015627">
    <property type="term" value="C:type II protein secretion system complex"/>
    <property type="evidence" value="ECO:0007669"/>
    <property type="project" value="TreeGrafter"/>
</dbReference>
<dbReference type="SUPFAM" id="SSF47781">
    <property type="entry name" value="RuvA domain 2-like"/>
    <property type="match status" value="1"/>
</dbReference>
<keyword evidence="3" id="KW-1185">Reference proteome</keyword>
<dbReference type="Gene3D" id="1.10.150.320">
    <property type="entry name" value="Photosystem II 12 kDa extrinsic protein"/>
    <property type="match status" value="1"/>
</dbReference>
<accession>A0A7C9PL67</accession>
<dbReference type="Pfam" id="PF10531">
    <property type="entry name" value="SLBB"/>
    <property type="match status" value="1"/>
</dbReference>